<gene>
    <name evidence="1" type="ORF">ACFS5J_02340</name>
</gene>
<keyword evidence="2" id="KW-1185">Reference proteome</keyword>
<comment type="caution">
    <text evidence="1">The sequence shown here is derived from an EMBL/GenBank/DDBJ whole genome shotgun (WGS) entry which is preliminary data.</text>
</comment>
<organism evidence="1 2">
    <name type="scientific">Flavobacterium chuncheonense</name>
    <dbReference type="NCBI Taxonomy" id="2026653"/>
    <lineage>
        <taxon>Bacteria</taxon>
        <taxon>Pseudomonadati</taxon>
        <taxon>Bacteroidota</taxon>
        <taxon>Flavobacteriia</taxon>
        <taxon>Flavobacteriales</taxon>
        <taxon>Flavobacteriaceae</taxon>
        <taxon>Flavobacterium</taxon>
    </lineage>
</organism>
<dbReference type="RefSeq" id="WP_379810358.1">
    <property type="nucleotide sequence ID" value="NZ_JBHUPC010000010.1"/>
</dbReference>
<accession>A0ABW5YJA5</accession>
<sequence length="159" mass="19062">MKKIFFVPFCLCFIFFNSCTVSKTLKEERKQWNFKNWDVQFKERAFCLCVLKGYENPKLEKSLWENDKTFYNPTGIAIFDKTLEPIIEKEIKKIKLDSINSIGHYPDDLKPLYQKRKVLKHCLDFYNSSELNEITKNEKRSWNKISNIMSEIHKSIPTY</sequence>
<evidence type="ECO:0008006" key="3">
    <source>
        <dbReference type="Google" id="ProtNLM"/>
    </source>
</evidence>
<dbReference type="Gene3D" id="1.20.120.1620">
    <property type="match status" value="1"/>
</dbReference>
<dbReference type="InterPro" id="IPR038314">
    <property type="entry name" value="T6SS_sf"/>
</dbReference>
<evidence type="ECO:0000313" key="2">
    <source>
        <dbReference type="Proteomes" id="UP001597534"/>
    </source>
</evidence>
<proteinExistence type="predicted"/>
<dbReference type="EMBL" id="JBHUPC010000010">
    <property type="protein sequence ID" value="MFD2890847.1"/>
    <property type="molecule type" value="Genomic_DNA"/>
</dbReference>
<dbReference type="Proteomes" id="UP001597534">
    <property type="component" value="Unassembled WGS sequence"/>
</dbReference>
<reference evidence="2" key="1">
    <citation type="journal article" date="2019" name="Int. J. Syst. Evol. Microbiol.">
        <title>The Global Catalogue of Microorganisms (GCM) 10K type strain sequencing project: providing services to taxonomists for standard genome sequencing and annotation.</title>
        <authorList>
            <consortium name="The Broad Institute Genomics Platform"/>
            <consortium name="The Broad Institute Genome Sequencing Center for Infectious Disease"/>
            <person name="Wu L."/>
            <person name="Ma J."/>
        </authorList>
    </citation>
    <scope>NUCLEOTIDE SEQUENCE [LARGE SCALE GENOMIC DNA]</scope>
    <source>
        <strain evidence="2">KCTC 22671</strain>
    </source>
</reference>
<name>A0ABW5YJA5_9FLAO</name>
<protein>
    <recommendedName>
        <fullName evidence="3">Lipoprotein</fullName>
    </recommendedName>
</protein>
<evidence type="ECO:0000313" key="1">
    <source>
        <dbReference type="EMBL" id="MFD2890847.1"/>
    </source>
</evidence>